<accession>A0ABR2JJX7</accession>
<feature type="region of interest" description="Disordered" evidence="1">
    <location>
        <begin position="375"/>
        <end position="417"/>
    </location>
</feature>
<keyword evidence="3" id="KW-1185">Reference proteome</keyword>
<protein>
    <submittedName>
        <fullName evidence="2">Uncharacterized protein</fullName>
    </submittedName>
</protein>
<organism evidence="2 3">
    <name type="scientific">Tritrichomonas musculus</name>
    <dbReference type="NCBI Taxonomy" id="1915356"/>
    <lineage>
        <taxon>Eukaryota</taxon>
        <taxon>Metamonada</taxon>
        <taxon>Parabasalia</taxon>
        <taxon>Tritrichomonadida</taxon>
        <taxon>Tritrichomonadidae</taxon>
        <taxon>Tritrichomonas</taxon>
    </lineage>
</organism>
<name>A0ABR2JJX7_9EUKA</name>
<feature type="region of interest" description="Disordered" evidence="1">
    <location>
        <begin position="479"/>
        <end position="503"/>
    </location>
</feature>
<evidence type="ECO:0000256" key="1">
    <source>
        <dbReference type="SAM" id="MobiDB-lite"/>
    </source>
</evidence>
<comment type="caution">
    <text evidence="2">The sequence shown here is derived from an EMBL/GenBank/DDBJ whole genome shotgun (WGS) entry which is preliminary data.</text>
</comment>
<evidence type="ECO:0000313" key="3">
    <source>
        <dbReference type="Proteomes" id="UP001470230"/>
    </source>
</evidence>
<feature type="compositionally biased region" description="Acidic residues" evidence="1">
    <location>
        <begin position="392"/>
        <end position="403"/>
    </location>
</feature>
<sequence>MEIKACNINEDSPNLPNSPPDRISSIETTNVKNVNAILSSQNGINQQSYINTQNLPKDLSNETLQKIISNPDFYNTLCILFQARKNSLQNVGQHLFHQTQQSSASSMNNKTQKSTATNNLLDSRKANDTLIPSSPVDYINGSPAPSGRKSPSIVTSTSVKNNNVKQNQTIERGQKNSKMKKIKHKNLLSNTNIRTSNAHAQKIIYTPTYIQIANNSNEMMSSGSLIIHPLDKISSSSHKFFQNGADSSTENFDFIEAHKRLEIFENRIISGKSKYIHPACSVRLEQEETEKAEAENRSIVLTEEEVSLSQQYEYENGDYDELENHKIPLFWEKRSWDRPEDLMDESESETLKTILNDFNESFFLNRNLSNRPRSKNGFRYHKNIMGNSNADEYSDDAYDEYNSDDSNAFNSDDSDDDKSGNYHYHISTLHNDSIFKKYNRKKIQRAQSSPLYLNTNIHSRSNDDKRMLTLDKLQKEILNTESTGNKSNFGSDKNSRSSNKKRQTYYGLYQKKSSRARLTMALSNNFKTQKANTNSTTLRLTNLFYETDDSCDETDGELF</sequence>
<proteinExistence type="predicted"/>
<evidence type="ECO:0000313" key="2">
    <source>
        <dbReference type="EMBL" id="KAK8877848.1"/>
    </source>
</evidence>
<dbReference type="Proteomes" id="UP001470230">
    <property type="component" value="Unassembled WGS sequence"/>
</dbReference>
<gene>
    <name evidence="2" type="ORF">M9Y10_004611</name>
</gene>
<reference evidence="2 3" key="1">
    <citation type="submission" date="2024-04" db="EMBL/GenBank/DDBJ databases">
        <title>Tritrichomonas musculus Genome.</title>
        <authorList>
            <person name="Alves-Ferreira E."/>
            <person name="Grigg M."/>
            <person name="Lorenzi H."/>
            <person name="Galac M."/>
        </authorList>
    </citation>
    <scope>NUCLEOTIDE SEQUENCE [LARGE SCALE GENOMIC DNA]</scope>
    <source>
        <strain evidence="2 3">EAF2021</strain>
    </source>
</reference>
<feature type="compositionally biased region" description="Polar residues" evidence="1">
    <location>
        <begin position="479"/>
        <end position="492"/>
    </location>
</feature>
<feature type="region of interest" description="Disordered" evidence="1">
    <location>
        <begin position="99"/>
        <end position="159"/>
    </location>
</feature>
<dbReference type="EMBL" id="JAPFFF010000011">
    <property type="protein sequence ID" value="KAK8877848.1"/>
    <property type="molecule type" value="Genomic_DNA"/>
</dbReference>
<feature type="compositionally biased region" description="Polar residues" evidence="1">
    <location>
        <begin position="99"/>
        <end position="121"/>
    </location>
</feature>